<feature type="region of interest" description="Disordered" evidence="2">
    <location>
        <begin position="288"/>
        <end position="313"/>
    </location>
</feature>
<dbReference type="SUPFAM" id="SSF55486">
    <property type="entry name" value="Metalloproteases ('zincins'), catalytic domain"/>
    <property type="match status" value="1"/>
</dbReference>
<protein>
    <recommendedName>
        <fullName evidence="6">Peptidase M12B domain-containing protein</fullName>
    </recommendedName>
</protein>
<dbReference type="Gene3D" id="3.40.390.10">
    <property type="entry name" value="Collagenase (Catalytic Domain)"/>
    <property type="match status" value="1"/>
</dbReference>
<name>A0AAE9YWA1_9GAMM</name>
<evidence type="ECO:0000256" key="1">
    <source>
        <dbReference type="SAM" id="Coils"/>
    </source>
</evidence>
<evidence type="ECO:0008006" key="6">
    <source>
        <dbReference type="Google" id="ProtNLM"/>
    </source>
</evidence>
<feature type="chain" id="PRO_5042253776" description="Peptidase M12B domain-containing protein" evidence="3">
    <location>
        <begin position="36"/>
        <end position="470"/>
    </location>
</feature>
<keyword evidence="5" id="KW-1185">Reference proteome</keyword>
<organism evidence="4 5">
    <name type="scientific">Thalassomonas actiniarum</name>
    <dbReference type="NCBI Taxonomy" id="485447"/>
    <lineage>
        <taxon>Bacteria</taxon>
        <taxon>Pseudomonadati</taxon>
        <taxon>Pseudomonadota</taxon>
        <taxon>Gammaproteobacteria</taxon>
        <taxon>Alteromonadales</taxon>
        <taxon>Colwelliaceae</taxon>
        <taxon>Thalassomonas</taxon>
    </lineage>
</organism>
<keyword evidence="3" id="KW-0732">Signal</keyword>
<accession>A0AAE9YWA1</accession>
<dbReference type="Proteomes" id="UP000032568">
    <property type="component" value="Chromosome"/>
</dbReference>
<feature type="coiled-coil region" evidence="1">
    <location>
        <begin position="352"/>
        <end position="379"/>
    </location>
</feature>
<dbReference type="AlphaFoldDB" id="A0AAE9YWA1"/>
<reference evidence="4 5" key="1">
    <citation type="journal article" date="2015" name="Genome Announc.">
        <title>Draft Genome Sequences of Marine Isolates of Thalassomonas viridans and Thalassomonas actiniarum.</title>
        <authorList>
            <person name="Olonade I."/>
            <person name="van Zyl L.J."/>
            <person name="Trindade M."/>
        </authorList>
    </citation>
    <scope>NUCLEOTIDE SEQUENCE [LARGE SCALE GENOMIC DNA]</scope>
    <source>
        <strain evidence="4 5">A5K-106</strain>
    </source>
</reference>
<dbReference type="EMBL" id="CP059735">
    <property type="protein sequence ID" value="WDE01539.1"/>
    <property type="molecule type" value="Genomic_DNA"/>
</dbReference>
<keyword evidence="1" id="KW-0175">Coiled coil</keyword>
<dbReference type="Pfam" id="PF13583">
    <property type="entry name" value="Reprolysin_4"/>
    <property type="match status" value="1"/>
</dbReference>
<reference evidence="4 5" key="2">
    <citation type="journal article" date="2022" name="Mar. Drugs">
        <title>Bioassay-Guided Fractionation Leads to the Detection of Cholic Acid Generated by the Rare Thalassomonas sp.</title>
        <authorList>
            <person name="Pheiffer F."/>
            <person name="Schneider Y.K."/>
            <person name="Hansen E.H."/>
            <person name="Andersen J.H."/>
            <person name="Isaksson J."/>
            <person name="Busche T."/>
            <person name="R C."/>
            <person name="Kalinowski J."/>
            <person name="Zyl L.V."/>
            <person name="Trindade M."/>
        </authorList>
    </citation>
    <scope>NUCLEOTIDE SEQUENCE [LARGE SCALE GENOMIC DNA]</scope>
    <source>
        <strain evidence="4 5">A5K-106</strain>
    </source>
</reference>
<evidence type="ECO:0000256" key="3">
    <source>
        <dbReference type="SAM" id="SignalP"/>
    </source>
</evidence>
<gene>
    <name evidence="4" type="ORF">SG35_013510</name>
</gene>
<evidence type="ECO:0000313" key="4">
    <source>
        <dbReference type="EMBL" id="WDE01539.1"/>
    </source>
</evidence>
<sequence>MGNHPAHKQLTSCGNPLIKAAGIAAAFTFSANAFATTTLDVMALYTDGVEAQYGDSVETRLNQIISVSNKVYADSNLDIELRLVHQQHVDYSDSVSPEQALTDLTCDFTALQTQGVCNRGEAFSQVDDLREQYGADLVLLMRPYANSHNNVCGIAWIGGYGTNGDFSNPLWRETGMGVIGMDGPCGDWVTSHELGHNMGLTHSSLQDSEGGTFPWAWGYGESDNFATIMGYAWLFGSNSQKVYNFSSPDLDCFGSACGIDRNEANGADAVHALGVAAPQIAAYTATVITDPNDGTDGSTDGETPEETQPLDDPDEAKQAWLDAKEKLAGLKAERKALKTEQNTARTAYKQARRAYNKAYNSYQRQLTQLNSLYQQAMQAINDYNAGSNLTTAQQQNLYNAAISKVDSYNAKVLEVSASAEELNALLDAYNSAKDSYEQSQAAFEQAKAAVAAQKQVVADAYQAYQDALNG</sequence>
<feature type="compositionally biased region" description="Acidic residues" evidence="2">
    <location>
        <begin position="302"/>
        <end position="313"/>
    </location>
</feature>
<dbReference type="InterPro" id="IPR024079">
    <property type="entry name" value="MetalloPept_cat_dom_sf"/>
</dbReference>
<dbReference type="RefSeq" id="WP_044832736.1">
    <property type="nucleotide sequence ID" value="NZ_CP059735.1"/>
</dbReference>
<dbReference type="GO" id="GO:0008237">
    <property type="term" value="F:metallopeptidase activity"/>
    <property type="evidence" value="ECO:0007669"/>
    <property type="project" value="InterPro"/>
</dbReference>
<evidence type="ECO:0000313" key="5">
    <source>
        <dbReference type="Proteomes" id="UP000032568"/>
    </source>
</evidence>
<dbReference type="KEGG" id="tact:SG35_013510"/>
<evidence type="ECO:0000256" key="2">
    <source>
        <dbReference type="SAM" id="MobiDB-lite"/>
    </source>
</evidence>
<feature type="signal peptide" evidence="3">
    <location>
        <begin position="1"/>
        <end position="35"/>
    </location>
</feature>
<proteinExistence type="predicted"/>